<organism evidence="2 3">
    <name type="scientific">Hathewaya limosa</name>
    <name type="common">Clostridium limosum</name>
    <dbReference type="NCBI Taxonomy" id="1536"/>
    <lineage>
        <taxon>Bacteria</taxon>
        <taxon>Bacillati</taxon>
        <taxon>Bacillota</taxon>
        <taxon>Clostridia</taxon>
        <taxon>Eubacteriales</taxon>
        <taxon>Clostridiaceae</taxon>
        <taxon>Hathewaya</taxon>
    </lineage>
</organism>
<feature type="transmembrane region" description="Helical" evidence="1">
    <location>
        <begin position="146"/>
        <end position="167"/>
    </location>
</feature>
<feature type="transmembrane region" description="Helical" evidence="1">
    <location>
        <begin position="258"/>
        <end position="281"/>
    </location>
</feature>
<dbReference type="RefSeq" id="WP_307354851.1">
    <property type="nucleotide sequence ID" value="NZ_BAAACJ010000008.1"/>
</dbReference>
<feature type="transmembrane region" description="Helical" evidence="1">
    <location>
        <begin position="37"/>
        <end position="59"/>
    </location>
</feature>
<name>A0ABU0JNH5_HATLI</name>
<evidence type="ECO:0000256" key="1">
    <source>
        <dbReference type="SAM" id="Phobius"/>
    </source>
</evidence>
<evidence type="ECO:0000313" key="3">
    <source>
        <dbReference type="Proteomes" id="UP001224418"/>
    </source>
</evidence>
<keyword evidence="3" id="KW-1185">Reference proteome</keyword>
<keyword evidence="1" id="KW-1133">Transmembrane helix</keyword>
<feature type="transmembrane region" description="Helical" evidence="1">
    <location>
        <begin position="224"/>
        <end position="246"/>
    </location>
</feature>
<evidence type="ECO:0000313" key="2">
    <source>
        <dbReference type="EMBL" id="MDQ0478604.1"/>
    </source>
</evidence>
<gene>
    <name evidence="2" type="ORF">QOZ93_000313</name>
</gene>
<keyword evidence="1" id="KW-0472">Membrane</keyword>
<comment type="caution">
    <text evidence="2">The sequence shown here is derived from an EMBL/GenBank/DDBJ whole genome shotgun (WGS) entry which is preliminary data.</text>
</comment>
<feature type="transmembrane region" description="Helical" evidence="1">
    <location>
        <begin position="89"/>
        <end position="110"/>
    </location>
</feature>
<keyword evidence="1" id="KW-0812">Transmembrane</keyword>
<feature type="transmembrane region" description="Helical" evidence="1">
    <location>
        <begin position="302"/>
        <end position="323"/>
    </location>
</feature>
<dbReference type="InterPro" id="IPR038728">
    <property type="entry name" value="YkvI-like"/>
</dbReference>
<proteinExistence type="predicted"/>
<dbReference type="Proteomes" id="UP001224418">
    <property type="component" value="Unassembled WGS sequence"/>
</dbReference>
<dbReference type="PANTHER" id="PTHR37814">
    <property type="entry name" value="CONSERVED MEMBRANE PROTEIN"/>
    <property type="match status" value="1"/>
</dbReference>
<dbReference type="EMBL" id="JAUSWN010000002">
    <property type="protein sequence ID" value="MDQ0478604.1"/>
    <property type="molecule type" value="Genomic_DNA"/>
</dbReference>
<feature type="transmembrane region" description="Helical" evidence="1">
    <location>
        <begin position="116"/>
        <end position="134"/>
    </location>
</feature>
<dbReference type="PANTHER" id="PTHR37814:SF1">
    <property type="entry name" value="MEMBRANE PROTEIN"/>
    <property type="match status" value="1"/>
</dbReference>
<feature type="transmembrane region" description="Helical" evidence="1">
    <location>
        <begin position="187"/>
        <end position="212"/>
    </location>
</feature>
<protein>
    <submittedName>
        <fullName evidence="2">Membrane protein YkvI</fullName>
    </submittedName>
</protein>
<accession>A0ABU0JNH5</accession>
<sequence>MKKNTGQTLQIAAVFIGTVVGAGLASGQEITQFFTTYGFKSFIGIFICLLIYVGICPIISEISIKYNLNSYDQLISLVSPGYLGKFTDLMTASFLVCSSAIILAGSGALLHQYFKIPKYIGLILMTIISICTLLKNTKGLVVINSFIVPSLIIVILFIFSLYITFFSKEININTLLALKPCKPQLISGQWLISSILYGGFNILCCCGVLVPLSKENSNKCVMKNGIILGSIGLTIVCAIINLMLSLNIPGIFKYDIPLLYIAKPFGLVVQGILLCIIWCEMFSTEVSNIYSVSKALEQKYKLNYNIGVFLVMAIAIPISQIGFKNLIRFLYPGFGIVSSIFIMQCVFFYKKMNC</sequence>
<reference evidence="2 3" key="1">
    <citation type="submission" date="2023-07" db="EMBL/GenBank/DDBJ databases">
        <title>Genomic Encyclopedia of Type Strains, Phase IV (KMG-IV): sequencing the most valuable type-strain genomes for metagenomic binning, comparative biology and taxonomic classification.</title>
        <authorList>
            <person name="Goeker M."/>
        </authorList>
    </citation>
    <scope>NUCLEOTIDE SEQUENCE [LARGE SCALE GENOMIC DNA]</scope>
    <source>
        <strain evidence="2 3">DSM 1400</strain>
    </source>
</reference>
<feature type="transmembrane region" description="Helical" evidence="1">
    <location>
        <begin position="329"/>
        <end position="349"/>
    </location>
</feature>